<evidence type="ECO:0000313" key="2">
    <source>
        <dbReference type="EMBL" id="OUD12420.1"/>
    </source>
</evidence>
<dbReference type="Proteomes" id="UP000194798">
    <property type="component" value="Unassembled WGS sequence"/>
</dbReference>
<sequence length="73" mass="8515">MVNWSISDNLDETVRDYLSQIGQENNISTFIEKIVREKLFELQIEQIKQRNQLVEPTEILTAIDAALAHENRT</sequence>
<gene>
    <name evidence="2" type="ORF">TPSD3_15035</name>
</gene>
<protein>
    <recommendedName>
        <fullName evidence="1">XACb0070 ribbon-helix-helix domain-containing protein</fullName>
    </recommendedName>
</protein>
<dbReference type="InterPro" id="IPR013321">
    <property type="entry name" value="Arc_rbn_hlx_hlx"/>
</dbReference>
<dbReference type="EMBL" id="MSLT01000023">
    <property type="protein sequence ID" value="OUD12420.1"/>
    <property type="molecule type" value="Genomic_DNA"/>
</dbReference>
<dbReference type="InterPro" id="IPR031914">
    <property type="entry name" value="XACb0070_RHH_dom"/>
</dbReference>
<organism evidence="2 3">
    <name type="scientific">Thioflexithrix psekupsensis</name>
    <dbReference type="NCBI Taxonomy" id="1570016"/>
    <lineage>
        <taxon>Bacteria</taxon>
        <taxon>Pseudomonadati</taxon>
        <taxon>Pseudomonadota</taxon>
        <taxon>Gammaproteobacteria</taxon>
        <taxon>Thiotrichales</taxon>
        <taxon>Thioflexithrix</taxon>
    </lineage>
</organism>
<dbReference type="GO" id="GO:0006355">
    <property type="term" value="P:regulation of DNA-templated transcription"/>
    <property type="evidence" value="ECO:0007669"/>
    <property type="project" value="InterPro"/>
</dbReference>
<comment type="caution">
    <text evidence="2">The sequence shown here is derived from an EMBL/GenBank/DDBJ whole genome shotgun (WGS) entry which is preliminary data.</text>
</comment>
<evidence type="ECO:0000259" key="1">
    <source>
        <dbReference type="Pfam" id="PF16762"/>
    </source>
</evidence>
<feature type="domain" description="XACb0070 ribbon-helix-helix" evidence="1">
    <location>
        <begin position="4"/>
        <end position="69"/>
    </location>
</feature>
<dbReference type="RefSeq" id="WP_086489368.1">
    <property type="nucleotide sequence ID" value="NZ_MSLT01000023.1"/>
</dbReference>
<dbReference type="Gene3D" id="1.10.1220.10">
    <property type="entry name" value="Met repressor-like"/>
    <property type="match status" value="1"/>
</dbReference>
<keyword evidence="3" id="KW-1185">Reference proteome</keyword>
<evidence type="ECO:0000313" key="3">
    <source>
        <dbReference type="Proteomes" id="UP000194798"/>
    </source>
</evidence>
<name>A0A251X4W1_9GAMM</name>
<dbReference type="AlphaFoldDB" id="A0A251X4W1"/>
<reference evidence="2 3" key="1">
    <citation type="submission" date="2016-12" db="EMBL/GenBank/DDBJ databases">
        <title>Thioflexothrix psekupsii D3 genome sequencing and assembly.</title>
        <authorList>
            <person name="Fomenkov A."/>
            <person name="Vincze T."/>
            <person name="Grabovich M."/>
            <person name="Anton B.P."/>
            <person name="Dubinina G."/>
            <person name="Orlova M."/>
            <person name="Belousova E."/>
            <person name="Roberts R.J."/>
        </authorList>
    </citation>
    <scope>NUCLEOTIDE SEQUENCE [LARGE SCALE GENOMIC DNA]</scope>
    <source>
        <strain evidence="2">D3</strain>
    </source>
</reference>
<accession>A0A251X4W1</accession>
<dbReference type="Pfam" id="PF16762">
    <property type="entry name" value="RHH_6"/>
    <property type="match status" value="1"/>
</dbReference>
<proteinExistence type="predicted"/>